<keyword evidence="2" id="KW-1185">Reference proteome</keyword>
<proteinExistence type="predicted"/>
<dbReference type="EMBL" id="BMAV01007504">
    <property type="protein sequence ID" value="GFY50468.1"/>
    <property type="molecule type" value="Genomic_DNA"/>
</dbReference>
<evidence type="ECO:0000313" key="2">
    <source>
        <dbReference type="Proteomes" id="UP000886998"/>
    </source>
</evidence>
<sequence>MVIGNDFDMQCCTDVHDFFGINNLNSLGNGITAKSSKYTVGGYIRLFFADIEIRKTVPGERHDFLRTTSRAEGRISENR</sequence>
<comment type="caution">
    <text evidence="1">The sequence shown here is derived from an EMBL/GenBank/DDBJ whole genome shotgun (WGS) entry which is preliminary data.</text>
</comment>
<protein>
    <submittedName>
        <fullName evidence="1">Uncharacterized protein</fullName>
    </submittedName>
</protein>
<name>A0A8X6XB40_9ARAC</name>
<evidence type="ECO:0000313" key="1">
    <source>
        <dbReference type="EMBL" id="GFY50468.1"/>
    </source>
</evidence>
<accession>A0A8X6XB40</accession>
<organism evidence="1 2">
    <name type="scientific">Trichonephila inaurata madagascariensis</name>
    <dbReference type="NCBI Taxonomy" id="2747483"/>
    <lineage>
        <taxon>Eukaryota</taxon>
        <taxon>Metazoa</taxon>
        <taxon>Ecdysozoa</taxon>
        <taxon>Arthropoda</taxon>
        <taxon>Chelicerata</taxon>
        <taxon>Arachnida</taxon>
        <taxon>Araneae</taxon>
        <taxon>Araneomorphae</taxon>
        <taxon>Entelegynae</taxon>
        <taxon>Araneoidea</taxon>
        <taxon>Nephilidae</taxon>
        <taxon>Trichonephila</taxon>
        <taxon>Trichonephila inaurata</taxon>
    </lineage>
</organism>
<dbReference type="AlphaFoldDB" id="A0A8X6XB40"/>
<reference evidence="1" key="1">
    <citation type="submission" date="2020-08" db="EMBL/GenBank/DDBJ databases">
        <title>Multicomponent nature underlies the extraordinary mechanical properties of spider dragline silk.</title>
        <authorList>
            <person name="Kono N."/>
            <person name="Nakamura H."/>
            <person name="Mori M."/>
            <person name="Yoshida Y."/>
            <person name="Ohtoshi R."/>
            <person name="Malay A.D."/>
            <person name="Moran D.A.P."/>
            <person name="Tomita M."/>
            <person name="Numata K."/>
            <person name="Arakawa K."/>
        </authorList>
    </citation>
    <scope>NUCLEOTIDE SEQUENCE</scope>
</reference>
<gene>
    <name evidence="1" type="ORF">TNIN_76841</name>
</gene>
<dbReference type="Proteomes" id="UP000886998">
    <property type="component" value="Unassembled WGS sequence"/>
</dbReference>